<dbReference type="EMBL" id="JAUYZG010000007">
    <property type="protein sequence ID" value="KAK2902835.1"/>
    <property type="molecule type" value="Genomic_DNA"/>
</dbReference>
<reference evidence="1" key="1">
    <citation type="submission" date="2023-08" db="EMBL/GenBank/DDBJ databases">
        <title>Chromosome-level Genome Assembly of mud carp (Cirrhinus molitorella).</title>
        <authorList>
            <person name="Liu H."/>
        </authorList>
    </citation>
    <scope>NUCLEOTIDE SEQUENCE</scope>
    <source>
        <strain evidence="1">Prfri</strain>
        <tissue evidence="1">Muscle</tissue>
    </source>
</reference>
<keyword evidence="2" id="KW-1185">Reference proteome</keyword>
<gene>
    <name evidence="1" type="ORF">Q8A67_007548</name>
</gene>
<protein>
    <submittedName>
        <fullName evidence="1">Uncharacterized protein</fullName>
    </submittedName>
</protein>
<sequence length="123" mass="13956">MSAGRELLLASPTIDPYTQPSTSVPSFLTVRLLEVAADDSLVKMAMRGVEVMKEERELSEIRAVQSASQQALWRLLRTPLAFLGPFEQTPSYHFSCAALRFIRRLEMEPPRERNRQSSELYVG</sequence>
<dbReference type="Proteomes" id="UP001187343">
    <property type="component" value="Unassembled WGS sequence"/>
</dbReference>
<proteinExistence type="predicted"/>
<organism evidence="1 2">
    <name type="scientific">Cirrhinus molitorella</name>
    <name type="common">mud carp</name>
    <dbReference type="NCBI Taxonomy" id="172907"/>
    <lineage>
        <taxon>Eukaryota</taxon>
        <taxon>Metazoa</taxon>
        <taxon>Chordata</taxon>
        <taxon>Craniata</taxon>
        <taxon>Vertebrata</taxon>
        <taxon>Euteleostomi</taxon>
        <taxon>Actinopterygii</taxon>
        <taxon>Neopterygii</taxon>
        <taxon>Teleostei</taxon>
        <taxon>Ostariophysi</taxon>
        <taxon>Cypriniformes</taxon>
        <taxon>Cyprinidae</taxon>
        <taxon>Labeoninae</taxon>
        <taxon>Labeonini</taxon>
        <taxon>Cirrhinus</taxon>
    </lineage>
</organism>
<evidence type="ECO:0000313" key="2">
    <source>
        <dbReference type="Proteomes" id="UP001187343"/>
    </source>
</evidence>
<dbReference type="AlphaFoldDB" id="A0AA88Q7G7"/>
<comment type="caution">
    <text evidence="1">The sequence shown here is derived from an EMBL/GenBank/DDBJ whole genome shotgun (WGS) entry which is preliminary data.</text>
</comment>
<accession>A0AA88Q7G7</accession>
<evidence type="ECO:0000313" key="1">
    <source>
        <dbReference type="EMBL" id="KAK2902835.1"/>
    </source>
</evidence>
<name>A0AA88Q7G7_9TELE</name>